<keyword evidence="2" id="KW-1185">Reference proteome</keyword>
<proteinExistence type="predicted"/>
<evidence type="ECO:0000313" key="2">
    <source>
        <dbReference type="Proteomes" id="UP001162483"/>
    </source>
</evidence>
<name>A0ABN9H9S1_9NEOB</name>
<gene>
    <name evidence="1" type="ORF">SPARVUS_LOCUS15694586</name>
</gene>
<accession>A0ABN9H9S1</accession>
<sequence length="112" mass="12514">LEELGSEWQQCCQYKAVCLKWKAQTHSTQLTLWSPQMLTPSCPVPLVQYQCFSLALITVLVSLGMSVTPNQFPPVSNCPPQSLYKSLIAASTSKKNKIPVYILPFVYAITFT</sequence>
<dbReference type="Proteomes" id="UP001162483">
    <property type="component" value="Unassembled WGS sequence"/>
</dbReference>
<protein>
    <submittedName>
        <fullName evidence="1">Uncharacterized protein</fullName>
    </submittedName>
</protein>
<evidence type="ECO:0000313" key="1">
    <source>
        <dbReference type="EMBL" id="CAI9618535.1"/>
    </source>
</evidence>
<reference evidence="1" key="1">
    <citation type="submission" date="2023-05" db="EMBL/GenBank/DDBJ databases">
        <authorList>
            <person name="Stuckert A."/>
        </authorList>
    </citation>
    <scope>NUCLEOTIDE SEQUENCE</scope>
</reference>
<comment type="caution">
    <text evidence="1">The sequence shown here is derived from an EMBL/GenBank/DDBJ whole genome shotgun (WGS) entry which is preliminary data.</text>
</comment>
<feature type="non-terminal residue" evidence="1">
    <location>
        <position position="1"/>
    </location>
</feature>
<dbReference type="EMBL" id="CATNWA010020473">
    <property type="protein sequence ID" value="CAI9618535.1"/>
    <property type="molecule type" value="Genomic_DNA"/>
</dbReference>
<organism evidence="1 2">
    <name type="scientific">Staurois parvus</name>
    <dbReference type="NCBI Taxonomy" id="386267"/>
    <lineage>
        <taxon>Eukaryota</taxon>
        <taxon>Metazoa</taxon>
        <taxon>Chordata</taxon>
        <taxon>Craniata</taxon>
        <taxon>Vertebrata</taxon>
        <taxon>Euteleostomi</taxon>
        <taxon>Amphibia</taxon>
        <taxon>Batrachia</taxon>
        <taxon>Anura</taxon>
        <taxon>Neobatrachia</taxon>
        <taxon>Ranoidea</taxon>
        <taxon>Ranidae</taxon>
        <taxon>Staurois</taxon>
    </lineage>
</organism>